<name>A0A0B8NQ75_9VIBR</name>
<sequence>MYKLIIPALLTASLVGCGSDSGSKAPEVQPNNGNPEAIAQKVPQPIAQKEPSLRVNKTPTRVYGNKTPNLVDDEGRIAPPNYKGDTPGRGQLIDPNAQIAPPTYTGDTPGMAQLTPEARREAERTYHEKVASRKAEKSMNAARNTAELTATEREQAILDANARNEAINRQDELKETSLQQDLANQPSVADQLQGLKTVHWSEVKMVLCTLFLVKTCMLLG</sequence>
<feature type="region of interest" description="Disordered" evidence="1">
    <location>
        <begin position="58"/>
        <end position="77"/>
    </location>
</feature>
<gene>
    <name evidence="2" type="ORF">JCM19231_4605</name>
</gene>
<dbReference type="AlphaFoldDB" id="A0A0B8NQ75"/>
<evidence type="ECO:0000256" key="1">
    <source>
        <dbReference type="SAM" id="MobiDB-lite"/>
    </source>
</evidence>
<dbReference type="PROSITE" id="PS51257">
    <property type="entry name" value="PROKAR_LIPOPROTEIN"/>
    <property type="match status" value="1"/>
</dbReference>
<evidence type="ECO:0000313" key="2">
    <source>
        <dbReference type="EMBL" id="GAM54427.1"/>
    </source>
</evidence>
<keyword evidence="3" id="KW-1185">Reference proteome</keyword>
<evidence type="ECO:0000313" key="3">
    <source>
        <dbReference type="Proteomes" id="UP000031671"/>
    </source>
</evidence>
<accession>A0A0B8NQ75</accession>
<dbReference type="Proteomes" id="UP000031671">
    <property type="component" value="Unassembled WGS sequence"/>
</dbReference>
<reference evidence="2 3" key="1">
    <citation type="submission" date="2015-01" db="EMBL/GenBank/DDBJ databases">
        <title>Vibrio sp. C1 JCM 19231 whole genome shotgun sequence.</title>
        <authorList>
            <person name="Sawabe T."/>
            <person name="Meirelles P."/>
            <person name="Feng G."/>
            <person name="Sayaka M."/>
            <person name="Hattori M."/>
            <person name="Ohkuma M."/>
        </authorList>
    </citation>
    <scope>NUCLEOTIDE SEQUENCE [LARGE SCALE GENOMIC DNA]</scope>
    <source>
        <strain evidence="3">JCM 19231</strain>
    </source>
</reference>
<proteinExistence type="predicted"/>
<protein>
    <submittedName>
        <fullName evidence="2">Uncharacterized protein</fullName>
    </submittedName>
</protein>
<reference evidence="2 3" key="2">
    <citation type="submission" date="2015-01" db="EMBL/GenBank/DDBJ databases">
        <authorList>
            <consortium name="NBRP consortium"/>
            <person name="Sawabe T."/>
            <person name="Meirelles P."/>
            <person name="Feng G."/>
            <person name="Sayaka M."/>
            <person name="Hattori M."/>
            <person name="Ohkuma M."/>
        </authorList>
    </citation>
    <scope>NUCLEOTIDE SEQUENCE [LARGE SCALE GENOMIC DNA]</scope>
    <source>
        <strain evidence="3">JCM 19231</strain>
    </source>
</reference>
<dbReference type="EMBL" id="BBRZ01000004">
    <property type="protein sequence ID" value="GAM54427.1"/>
    <property type="molecule type" value="Genomic_DNA"/>
</dbReference>
<comment type="caution">
    <text evidence="2">The sequence shown here is derived from an EMBL/GenBank/DDBJ whole genome shotgun (WGS) entry which is preliminary data.</text>
</comment>
<organism evidence="2 3">
    <name type="scientific">Vibrio ishigakensis</name>
    <dbReference type="NCBI Taxonomy" id="1481914"/>
    <lineage>
        <taxon>Bacteria</taxon>
        <taxon>Pseudomonadati</taxon>
        <taxon>Pseudomonadota</taxon>
        <taxon>Gammaproteobacteria</taxon>
        <taxon>Vibrionales</taxon>
        <taxon>Vibrionaceae</taxon>
        <taxon>Vibrio</taxon>
    </lineage>
</organism>